<dbReference type="Pfam" id="PF02687">
    <property type="entry name" value="FtsX"/>
    <property type="match status" value="2"/>
</dbReference>
<evidence type="ECO:0000259" key="9">
    <source>
        <dbReference type="Pfam" id="PF12704"/>
    </source>
</evidence>
<evidence type="ECO:0000256" key="7">
    <source>
        <dbReference type="SAM" id="Phobius"/>
    </source>
</evidence>
<keyword evidence="5 7" id="KW-0472">Membrane</keyword>
<accession>A0A163LJ03</accession>
<feature type="domain" description="ABC3 transporter permease C-terminal" evidence="8">
    <location>
        <begin position="257"/>
        <end position="372"/>
    </location>
</feature>
<comment type="caution">
    <text evidence="10">The sequence shown here is derived from an EMBL/GenBank/DDBJ whole genome shotgun (WGS) entry which is preliminary data.</text>
</comment>
<dbReference type="GO" id="GO:0022857">
    <property type="term" value="F:transmembrane transporter activity"/>
    <property type="evidence" value="ECO:0007669"/>
    <property type="project" value="TreeGrafter"/>
</dbReference>
<feature type="transmembrane region" description="Helical" evidence="7">
    <location>
        <begin position="251"/>
        <end position="275"/>
    </location>
</feature>
<dbReference type="AlphaFoldDB" id="A0A163LJ03"/>
<feature type="transmembrane region" description="Helical" evidence="7">
    <location>
        <begin position="471"/>
        <end position="492"/>
    </location>
</feature>
<sequence length="859" mass="93592">MMTALRLAIRFLLSRKSRTILSIIGISLGFALLFATNILMTSLEVANEGIAEEKYGRYEIIAGYQTASSFLTDEQVKDIQSYQEVSRTSSFLYPYIGDDHPYQSVTQLQPMYIGVDCVPLTSEHPLGKLSSGTLPGNGEIAIPYSWAKSHHLSIGSELTLPFPPGKDRTVRVSGILAKSEHTNFIFLFERKWLADATGQSGHTTTVMLDLSDLREKEAVLQKLNEIDPDLYIDRQAAKDTERSQLGGLKPLVQGLGAAVTLGSTLLLISTLQMSIQERKKEIATLRLLGSKRRQIVWLVMTEAIILALVSGLLGIGIGAGLAFMLQGFLARMSGLTITGLTFDPSFALLSLVGGMMVTVAGSCLPAVLASRERPLHAYREASIHGHKGGWVRNLLGAVAIAFALIAALLSGGAKGHLASAALLTIGTGLLLPALFSWTIRALSSLLAPLIRNGASLARRSTLRQARRSVQIAAVAMLACSIGIVGTGVLGTVKQDTMKSIMDRYPLDHILQSNTGLDQDGFSPELFHDIQELDGVSAVPIYKGKLMITDGWKMHGTNMSTIDVDGKPELLTSLQPVDWKVLQQAFPLMISAGEIKMTDFNEGGVVITSFMSEKLGLLVGDSISMVRESSYDYGSGKWKRGYETVDLKVTGIIQAFPFGDREDFSFYTSPSWMEANMGPVSLDEIHYTLTDSSKKEEHEARIQTFVQNEGTSEAISLDKGEELELLQHQFLQRTTFLGITISLICLLALIGLMNNMTGSLKERRREIATMRALGISFRKISRLILTEGVLITSAGGILGSLYGTILLQLLLSALDHHSFVMSWAFTGGCLILSPFLGMAAVLFPLWKLRRSSILQELAAR</sequence>
<dbReference type="EMBL" id="LQQY01000011">
    <property type="protein sequence ID" value="KZE50166.1"/>
    <property type="molecule type" value="Genomic_DNA"/>
</dbReference>
<feature type="transmembrane region" description="Helical" evidence="7">
    <location>
        <begin position="390"/>
        <end position="409"/>
    </location>
</feature>
<dbReference type="InterPro" id="IPR003838">
    <property type="entry name" value="ABC3_permease_C"/>
</dbReference>
<name>A0A163LJ03_9BACI</name>
<dbReference type="PANTHER" id="PTHR30572">
    <property type="entry name" value="MEMBRANE COMPONENT OF TRANSPORTER-RELATED"/>
    <property type="match status" value="1"/>
</dbReference>
<evidence type="ECO:0000256" key="2">
    <source>
        <dbReference type="ARBA" id="ARBA00022475"/>
    </source>
</evidence>
<evidence type="ECO:0000259" key="8">
    <source>
        <dbReference type="Pfam" id="PF02687"/>
    </source>
</evidence>
<feature type="transmembrane region" description="Helical" evidence="7">
    <location>
        <begin position="20"/>
        <end position="40"/>
    </location>
</feature>
<feature type="transmembrane region" description="Helical" evidence="7">
    <location>
        <begin position="345"/>
        <end position="369"/>
    </location>
</feature>
<reference evidence="11" key="1">
    <citation type="submission" date="2016-01" db="EMBL/GenBank/DDBJ databases">
        <title>Whole genome sequencing of Bhargavaea cecembensis T14.</title>
        <authorList>
            <person name="Hong K.W."/>
        </authorList>
    </citation>
    <scope>NUCLEOTIDE SEQUENCE [LARGE SCALE GENOMIC DNA]</scope>
    <source>
        <strain evidence="11">M19</strain>
    </source>
</reference>
<dbReference type="PANTHER" id="PTHR30572:SF4">
    <property type="entry name" value="ABC TRANSPORTER PERMEASE YTRF"/>
    <property type="match status" value="1"/>
</dbReference>
<dbReference type="OrthoDB" id="2606400at2"/>
<evidence type="ECO:0008006" key="12">
    <source>
        <dbReference type="Google" id="ProtNLM"/>
    </source>
</evidence>
<dbReference type="GO" id="GO:0005886">
    <property type="term" value="C:plasma membrane"/>
    <property type="evidence" value="ECO:0007669"/>
    <property type="project" value="UniProtKB-SubCell"/>
</dbReference>
<protein>
    <recommendedName>
        <fullName evidence="12">FtsX-like permease family protein</fullName>
    </recommendedName>
</protein>
<dbReference type="InterPro" id="IPR050250">
    <property type="entry name" value="Macrolide_Exporter_MacB"/>
</dbReference>
<feature type="transmembrane region" description="Helical" evidence="7">
    <location>
        <begin position="735"/>
        <end position="754"/>
    </location>
</feature>
<feature type="domain" description="ABC3 transporter permease C-terminal" evidence="8">
    <location>
        <begin position="739"/>
        <end position="851"/>
    </location>
</feature>
<dbReference type="RefSeq" id="WP_063191112.1">
    <property type="nucleotide sequence ID" value="NZ_JBLGCT010000001.1"/>
</dbReference>
<dbReference type="Pfam" id="PF12704">
    <property type="entry name" value="MacB_PCD"/>
    <property type="match status" value="1"/>
</dbReference>
<keyword evidence="3 7" id="KW-0812">Transmembrane</keyword>
<dbReference type="Proteomes" id="UP000076510">
    <property type="component" value="Unassembled WGS sequence"/>
</dbReference>
<dbReference type="InterPro" id="IPR025857">
    <property type="entry name" value="MacB_PCD"/>
</dbReference>
<comment type="similarity">
    <text evidence="6">Belongs to the ABC-4 integral membrane protein family.</text>
</comment>
<proteinExistence type="inferred from homology"/>
<evidence type="ECO:0000313" key="10">
    <source>
        <dbReference type="EMBL" id="KZE50166.1"/>
    </source>
</evidence>
<evidence type="ECO:0000256" key="3">
    <source>
        <dbReference type="ARBA" id="ARBA00022692"/>
    </source>
</evidence>
<organism evidence="10 11">
    <name type="scientific">Rossellomorea marisflavi</name>
    <dbReference type="NCBI Taxonomy" id="189381"/>
    <lineage>
        <taxon>Bacteria</taxon>
        <taxon>Bacillati</taxon>
        <taxon>Bacillota</taxon>
        <taxon>Bacilli</taxon>
        <taxon>Bacillales</taxon>
        <taxon>Bacillaceae</taxon>
        <taxon>Rossellomorea</taxon>
    </lineage>
</organism>
<evidence type="ECO:0000313" key="11">
    <source>
        <dbReference type="Proteomes" id="UP000076510"/>
    </source>
</evidence>
<gene>
    <name evidence="10" type="ORF">AV649_18290</name>
</gene>
<evidence type="ECO:0000256" key="6">
    <source>
        <dbReference type="ARBA" id="ARBA00038076"/>
    </source>
</evidence>
<feature type="domain" description="MacB-like periplasmic core" evidence="9">
    <location>
        <begin position="19"/>
        <end position="224"/>
    </location>
</feature>
<evidence type="ECO:0000256" key="1">
    <source>
        <dbReference type="ARBA" id="ARBA00004651"/>
    </source>
</evidence>
<evidence type="ECO:0000256" key="4">
    <source>
        <dbReference type="ARBA" id="ARBA00022989"/>
    </source>
</evidence>
<keyword evidence="4 7" id="KW-1133">Transmembrane helix</keyword>
<keyword evidence="2" id="KW-1003">Cell membrane</keyword>
<comment type="subcellular location">
    <subcellularLocation>
        <location evidence="1">Cell membrane</location>
        <topology evidence="1">Multi-pass membrane protein</topology>
    </subcellularLocation>
</comment>
<evidence type="ECO:0000256" key="5">
    <source>
        <dbReference type="ARBA" id="ARBA00023136"/>
    </source>
</evidence>
<feature type="transmembrane region" description="Helical" evidence="7">
    <location>
        <begin position="787"/>
        <end position="810"/>
    </location>
</feature>
<feature type="transmembrane region" description="Helical" evidence="7">
    <location>
        <begin position="295"/>
        <end position="325"/>
    </location>
</feature>
<feature type="transmembrane region" description="Helical" evidence="7">
    <location>
        <begin position="822"/>
        <end position="845"/>
    </location>
</feature>